<organism evidence="6 7">
    <name type="scientific">Cherax quadricarinatus</name>
    <name type="common">Australian red claw crayfish</name>
    <dbReference type="NCBI Taxonomy" id="27406"/>
    <lineage>
        <taxon>Eukaryota</taxon>
        <taxon>Metazoa</taxon>
        <taxon>Ecdysozoa</taxon>
        <taxon>Arthropoda</taxon>
        <taxon>Crustacea</taxon>
        <taxon>Multicrustacea</taxon>
        <taxon>Malacostraca</taxon>
        <taxon>Eumalacostraca</taxon>
        <taxon>Eucarida</taxon>
        <taxon>Decapoda</taxon>
        <taxon>Pleocyemata</taxon>
        <taxon>Astacidea</taxon>
        <taxon>Parastacoidea</taxon>
        <taxon>Parastacidae</taxon>
        <taxon>Cherax</taxon>
    </lineage>
</organism>
<dbReference type="PANTHER" id="PTHR22589">
    <property type="entry name" value="CARNITINE O-ACYLTRANSFERASE"/>
    <property type="match status" value="1"/>
</dbReference>
<gene>
    <name evidence="6" type="ORF">OTU49_011088</name>
</gene>
<dbReference type="InterPro" id="IPR039551">
    <property type="entry name" value="Cho/carn_acyl_trans"/>
</dbReference>
<name>A0AAW0W5B1_CHEQU</name>
<dbReference type="SUPFAM" id="SSF52777">
    <property type="entry name" value="CoA-dependent acyltransferases"/>
    <property type="match status" value="2"/>
</dbReference>
<dbReference type="AlphaFoldDB" id="A0AAW0W5B1"/>
<evidence type="ECO:0000256" key="2">
    <source>
        <dbReference type="ARBA" id="ARBA00022679"/>
    </source>
</evidence>
<dbReference type="InterPro" id="IPR042231">
    <property type="entry name" value="Cho/carn_acyl_trans_2"/>
</dbReference>
<proteinExistence type="inferred from homology"/>
<evidence type="ECO:0000313" key="6">
    <source>
        <dbReference type="EMBL" id="KAK8724471.1"/>
    </source>
</evidence>
<comment type="similarity">
    <text evidence="1">Belongs to the carnitine/choline acetyltransferase family.</text>
</comment>
<dbReference type="Gene3D" id="3.30.559.10">
    <property type="entry name" value="Chloramphenicol acetyltransferase-like domain"/>
    <property type="match status" value="1"/>
</dbReference>
<keyword evidence="3" id="KW-0012">Acyltransferase</keyword>
<dbReference type="Gene3D" id="3.30.559.70">
    <property type="entry name" value="Choline/Carnitine o-acyltransferase, domain 2"/>
    <property type="match status" value="1"/>
</dbReference>
<evidence type="ECO:0000256" key="4">
    <source>
        <dbReference type="PIRSR" id="PIRSR600542-1"/>
    </source>
</evidence>
<dbReference type="GO" id="GO:0005777">
    <property type="term" value="C:peroxisome"/>
    <property type="evidence" value="ECO:0007669"/>
    <property type="project" value="TreeGrafter"/>
</dbReference>
<protein>
    <recommendedName>
        <fullName evidence="5">Choline/carnitine acyltransferase domain-containing protein</fullName>
    </recommendedName>
</protein>
<sequence>MKNLEHIETSMFVFVLDDTAPENFNQLIWEGLCGDTTNRWADKSLSAILTRNGYGVMNNDHTPYDAMVSVMLGHYQHLMLEDIEGQWTGPAEIREFPMPILLNFDLDAKLVAAISSAKETSLSYINNICAKSLFFTEYGKDFMKPYKLHPDAFVQMSLQLAYWRLHGRPAPTYETASTRQFHAGRTETMRSCTAESVDWVQTMLNPKAKTAEKRRKLVAAVDCHNRLMKECQKNEGIDRHMLGLYIVALESGMDIPDLFLDPSFTKSGGGGNFVLSTSTVGYTPVFGGVAAMIPNGYGCFYSMVSDRLNFFITSFKASEETSVEAFSEALSLSLCDMQQVLVVPTSSL</sequence>
<dbReference type="GO" id="GO:0008458">
    <property type="term" value="F:carnitine O-octanoyltransferase activity"/>
    <property type="evidence" value="ECO:0007669"/>
    <property type="project" value="TreeGrafter"/>
</dbReference>
<dbReference type="PANTHER" id="PTHR22589:SF67">
    <property type="entry name" value="PEROXISOMAL CARNITINE O-OCTANOYLTRANSFERASE"/>
    <property type="match status" value="1"/>
</dbReference>
<dbReference type="InterPro" id="IPR023213">
    <property type="entry name" value="CAT-like_dom_sf"/>
</dbReference>
<dbReference type="EMBL" id="JARKIK010000085">
    <property type="protein sequence ID" value="KAK8724471.1"/>
    <property type="molecule type" value="Genomic_DNA"/>
</dbReference>
<evidence type="ECO:0000313" key="7">
    <source>
        <dbReference type="Proteomes" id="UP001445076"/>
    </source>
</evidence>
<keyword evidence="7" id="KW-1185">Reference proteome</keyword>
<dbReference type="Pfam" id="PF00755">
    <property type="entry name" value="Carn_acyltransf"/>
    <property type="match status" value="1"/>
</dbReference>
<feature type="domain" description="Choline/carnitine acyltransferase" evidence="5">
    <location>
        <begin position="2"/>
        <end position="330"/>
    </location>
</feature>
<evidence type="ECO:0000256" key="1">
    <source>
        <dbReference type="ARBA" id="ARBA00005232"/>
    </source>
</evidence>
<evidence type="ECO:0000259" key="5">
    <source>
        <dbReference type="Pfam" id="PF00755"/>
    </source>
</evidence>
<comment type="caution">
    <text evidence="6">The sequence shown here is derived from an EMBL/GenBank/DDBJ whole genome shotgun (WGS) entry which is preliminary data.</text>
</comment>
<dbReference type="InterPro" id="IPR000542">
    <property type="entry name" value="Carn_acyl_trans"/>
</dbReference>
<evidence type="ECO:0000256" key="3">
    <source>
        <dbReference type="ARBA" id="ARBA00023315"/>
    </source>
</evidence>
<reference evidence="6 7" key="1">
    <citation type="journal article" date="2024" name="BMC Genomics">
        <title>Genome assembly of redclaw crayfish (Cherax quadricarinatus) provides insights into its immune adaptation and hypoxia tolerance.</title>
        <authorList>
            <person name="Liu Z."/>
            <person name="Zheng J."/>
            <person name="Li H."/>
            <person name="Fang K."/>
            <person name="Wang S."/>
            <person name="He J."/>
            <person name="Zhou D."/>
            <person name="Weng S."/>
            <person name="Chi M."/>
            <person name="Gu Z."/>
            <person name="He J."/>
            <person name="Li F."/>
            <person name="Wang M."/>
        </authorList>
    </citation>
    <scope>NUCLEOTIDE SEQUENCE [LARGE SCALE GENOMIC DNA]</scope>
    <source>
        <strain evidence="6">ZL_2023a</strain>
    </source>
</reference>
<dbReference type="Proteomes" id="UP001445076">
    <property type="component" value="Unassembled WGS sequence"/>
</dbReference>
<keyword evidence="2" id="KW-0808">Transferase</keyword>
<accession>A0AAW0W5B1</accession>
<feature type="active site" description="Proton acceptor" evidence="4">
    <location>
        <position position="61"/>
    </location>
</feature>